<protein>
    <submittedName>
        <fullName evidence="1">Uncharacterized protein</fullName>
    </submittedName>
</protein>
<keyword evidence="2" id="KW-1185">Reference proteome</keyword>
<sequence>MSQSRKPVDPFVSSFWLNPNVSSRIPSGFKTCLEKPIEIRDPEPEYALTVPAELSALNTPGDKNEWH</sequence>
<dbReference type="Proteomes" id="UP001302257">
    <property type="component" value="Chromosome"/>
</dbReference>
<name>A0ABZ0AZT9_9BURK</name>
<proteinExistence type="predicted"/>
<dbReference type="EMBL" id="CP132507">
    <property type="protein sequence ID" value="WNO05096.1"/>
    <property type="molecule type" value="Genomic_DNA"/>
</dbReference>
<reference evidence="1 2" key="1">
    <citation type="submission" date="2023-08" db="EMBL/GenBank/DDBJ databases">
        <title>Rhodoferax potami sp. nov. and Rhodoferax mekongensis sp. nov., isolated from the Mekong River in Thailand.</title>
        <authorList>
            <person name="Kitikhun S."/>
            <person name="Charoenyingcharoen P."/>
            <person name="Siriarchawattana P."/>
            <person name="Likhitrattanapisal S."/>
            <person name="Nilsakha T."/>
            <person name="Chanpet A."/>
            <person name="Rattanawaree P."/>
            <person name="Ingsriswang S."/>
        </authorList>
    </citation>
    <scope>NUCLEOTIDE SEQUENCE [LARGE SCALE GENOMIC DNA]</scope>
    <source>
        <strain evidence="1 2">TBRC 17307</strain>
    </source>
</reference>
<gene>
    <name evidence="1" type="ORF">RAN89_01350</name>
</gene>
<accession>A0ABZ0AZT9</accession>
<organism evidence="1 2">
    <name type="scientific">Rhodoferax mekongensis</name>
    <dbReference type="NCBI Taxonomy" id="3068341"/>
    <lineage>
        <taxon>Bacteria</taxon>
        <taxon>Pseudomonadati</taxon>
        <taxon>Pseudomonadota</taxon>
        <taxon>Betaproteobacteria</taxon>
        <taxon>Burkholderiales</taxon>
        <taxon>Comamonadaceae</taxon>
        <taxon>Rhodoferax</taxon>
    </lineage>
</organism>
<evidence type="ECO:0000313" key="2">
    <source>
        <dbReference type="Proteomes" id="UP001302257"/>
    </source>
</evidence>
<dbReference type="RefSeq" id="WP_313867900.1">
    <property type="nucleotide sequence ID" value="NZ_CP132507.1"/>
</dbReference>
<evidence type="ECO:0000313" key="1">
    <source>
        <dbReference type="EMBL" id="WNO05096.1"/>
    </source>
</evidence>